<protein>
    <recommendedName>
        <fullName evidence="3">Kinetochore protein</fullName>
    </recommendedName>
</protein>
<reference evidence="1" key="1">
    <citation type="submission" date="2023-03" db="EMBL/GenBank/DDBJ databases">
        <title>Massive genome expansion in bonnet fungi (Mycena s.s.) driven by repeated elements and novel gene families across ecological guilds.</title>
        <authorList>
            <consortium name="Lawrence Berkeley National Laboratory"/>
            <person name="Harder C.B."/>
            <person name="Miyauchi S."/>
            <person name="Viragh M."/>
            <person name="Kuo A."/>
            <person name="Thoen E."/>
            <person name="Andreopoulos B."/>
            <person name="Lu D."/>
            <person name="Skrede I."/>
            <person name="Drula E."/>
            <person name="Henrissat B."/>
            <person name="Morin E."/>
            <person name="Kohler A."/>
            <person name="Barry K."/>
            <person name="LaButti K."/>
            <person name="Morin E."/>
            <person name="Salamov A."/>
            <person name="Lipzen A."/>
            <person name="Mereny Z."/>
            <person name="Hegedus B."/>
            <person name="Baldrian P."/>
            <person name="Stursova M."/>
            <person name="Weitz H."/>
            <person name="Taylor A."/>
            <person name="Grigoriev I.V."/>
            <person name="Nagy L.G."/>
            <person name="Martin F."/>
            <person name="Kauserud H."/>
        </authorList>
    </citation>
    <scope>NUCLEOTIDE SEQUENCE</scope>
    <source>
        <strain evidence="1">9144</strain>
    </source>
</reference>
<sequence>MDHDEQLPRISLESMRVWLRIKSDFAREVEAQANGYAKQHNLPPQRRIQFLESAKNYVEETFAIAQANIRINGRDFDSLQPHEQDAEPFDEALDRNIWALAGHRLEWHQKIATERREKPLKFEKTLKDLFKEHEALDAELNAEQPSLVDLEDPKGSELNVDSTVADRILAVTGELSQSIPTQQERSERSRVVEAEIKALRP</sequence>
<evidence type="ECO:0008006" key="3">
    <source>
        <dbReference type="Google" id="ProtNLM"/>
    </source>
</evidence>
<accession>A0AAD6YGH7</accession>
<evidence type="ECO:0000313" key="1">
    <source>
        <dbReference type="EMBL" id="KAJ7212268.1"/>
    </source>
</evidence>
<dbReference type="GO" id="GO:0000776">
    <property type="term" value="C:kinetochore"/>
    <property type="evidence" value="ECO:0007669"/>
    <property type="project" value="InterPro"/>
</dbReference>
<dbReference type="InterPro" id="IPR013950">
    <property type="entry name" value="Mis14/Nsl1"/>
</dbReference>
<name>A0AAD6YGH7_9AGAR</name>
<dbReference type="Pfam" id="PF08641">
    <property type="entry name" value="Mis14"/>
    <property type="match status" value="1"/>
</dbReference>
<evidence type="ECO:0000313" key="2">
    <source>
        <dbReference type="Proteomes" id="UP001219525"/>
    </source>
</evidence>
<dbReference type="AlphaFoldDB" id="A0AAD6YGH7"/>
<proteinExistence type="predicted"/>
<dbReference type="EMBL" id="JARJCW010000024">
    <property type="protein sequence ID" value="KAJ7212268.1"/>
    <property type="molecule type" value="Genomic_DNA"/>
</dbReference>
<dbReference type="GO" id="GO:0000070">
    <property type="term" value="P:mitotic sister chromatid segregation"/>
    <property type="evidence" value="ECO:0007669"/>
    <property type="project" value="InterPro"/>
</dbReference>
<dbReference type="Proteomes" id="UP001219525">
    <property type="component" value="Unassembled WGS sequence"/>
</dbReference>
<gene>
    <name evidence="1" type="ORF">GGX14DRAFT_497875</name>
</gene>
<keyword evidence="2" id="KW-1185">Reference proteome</keyword>
<organism evidence="1 2">
    <name type="scientific">Mycena pura</name>
    <dbReference type="NCBI Taxonomy" id="153505"/>
    <lineage>
        <taxon>Eukaryota</taxon>
        <taxon>Fungi</taxon>
        <taxon>Dikarya</taxon>
        <taxon>Basidiomycota</taxon>
        <taxon>Agaricomycotina</taxon>
        <taxon>Agaricomycetes</taxon>
        <taxon>Agaricomycetidae</taxon>
        <taxon>Agaricales</taxon>
        <taxon>Marasmiineae</taxon>
        <taxon>Mycenaceae</taxon>
        <taxon>Mycena</taxon>
    </lineage>
</organism>
<comment type="caution">
    <text evidence="1">The sequence shown here is derived from an EMBL/GenBank/DDBJ whole genome shotgun (WGS) entry which is preliminary data.</text>
</comment>